<dbReference type="InterPro" id="IPR000873">
    <property type="entry name" value="AMP-dep_synth/lig_dom"/>
</dbReference>
<dbReference type="InterPro" id="IPR050237">
    <property type="entry name" value="ATP-dep_AMP-bd_enzyme"/>
</dbReference>
<reference evidence="3 4" key="1">
    <citation type="submission" date="2023-10" db="EMBL/GenBank/DDBJ databases">
        <title>Two novel species belonging to the OM43/NOR5 clade.</title>
        <authorList>
            <person name="Park M."/>
        </authorList>
    </citation>
    <scope>NUCLEOTIDE SEQUENCE [LARGE SCALE GENOMIC DNA]</scope>
    <source>
        <strain evidence="3 4">IMCC43200</strain>
    </source>
</reference>
<dbReference type="SUPFAM" id="SSF56801">
    <property type="entry name" value="Acetyl-CoA synthetase-like"/>
    <property type="match status" value="1"/>
</dbReference>
<dbReference type="InterPro" id="IPR042099">
    <property type="entry name" value="ANL_N_sf"/>
</dbReference>
<dbReference type="PANTHER" id="PTHR43767:SF1">
    <property type="entry name" value="NONRIBOSOMAL PEPTIDE SYNTHASE PES1 (EUROFUNG)-RELATED"/>
    <property type="match status" value="1"/>
</dbReference>
<proteinExistence type="predicted"/>
<dbReference type="InterPro" id="IPR020845">
    <property type="entry name" value="AMP-binding_CS"/>
</dbReference>
<dbReference type="PANTHER" id="PTHR43767">
    <property type="entry name" value="LONG-CHAIN-FATTY-ACID--COA LIGASE"/>
    <property type="match status" value="1"/>
</dbReference>
<keyword evidence="4" id="KW-1185">Reference proteome</keyword>
<dbReference type="Proteomes" id="UP001626537">
    <property type="component" value="Chromosome"/>
</dbReference>
<feature type="domain" description="AMP-dependent synthetase/ligase" evidence="1">
    <location>
        <begin position="23"/>
        <end position="371"/>
    </location>
</feature>
<evidence type="ECO:0000259" key="1">
    <source>
        <dbReference type="Pfam" id="PF00501"/>
    </source>
</evidence>
<protein>
    <submittedName>
        <fullName evidence="3">Class I adenylate-forming enzyme family protein</fullName>
    </submittedName>
</protein>
<name>A0ABZ0I112_9GAMM</name>
<sequence length="516" mass="56004">MREFPALSPLLPEILALHGRWRSEKLAVVTDETHKTWSEFVADNHHFAHGLLAAGIKPADRVGVFMGNGYPMLTALFGTLASGAVSVPLNTSVSDAAIVAMLGDAGISALIVSDEYRGRFDALLPQLPEGLLCISDTETSGWQSMACLASGQPDTLPKVSLSHDAPLNIIYSSGTTGLPKGILHTHGGRRDWAYDLTIALRYHGGARTLLTIGLYSNISWVAMLCTLLCGGALIVHPRFDALAFLETVEAQSITHTAMVPIQFQRVLEAQAQSPHDLSSMQAMMSCGSPLHEGLKRALFEEFPCGVIELYGLTEGIITTLDPEDADGRWSSVGKPLVGTDLLIIGDDDKPCAQGESGEIVSRGRITMPGYWQREDANAAARYVDADGQLWLRSGDIGYLDAQGYLYIVDRKKDMILSGGQNIYPQDIEAVLVTHPAIEDVAVIGASSERWGETPIALVVMRDEDTAMASLLEWANERLGKQQRLADCIPIGELPRNPNGKILKRELRKQYGEKAYA</sequence>
<evidence type="ECO:0000259" key="2">
    <source>
        <dbReference type="Pfam" id="PF13193"/>
    </source>
</evidence>
<feature type="domain" description="AMP-binding enzyme C-terminal" evidence="2">
    <location>
        <begin position="427"/>
        <end position="500"/>
    </location>
</feature>
<dbReference type="Gene3D" id="3.40.50.12780">
    <property type="entry name" value="N-terminal domain of ligase-like"/>
    <property type="match status" value="1"/>
</dbReference>
<evidence type="ECO:0000313" key="4">
    <source>
        <dbReference type="Proteomes" id="UP001626537"/>
    </source>
</evidence>
<dbReference type="Pfam" id="PF00501">
    <property type="entry name" value="AMP-binding"/>
    <property type="match status" value="1"/>
</dbReference>
<dbReference type="InterPro" id="IPR045851">
    <property type="entry name" value="AMP-bd_C_sf"/>
</dbReference>
<accession>A0ABZ0I112</accession>
<dbReference type="Pfam" id="PF13193">
    <property type="entry name" value="AMP-binding_C"/>
    <property type="match status" value="1"/>
</dbReference>
<dbReference type="PROSITE" id="PS00455">
    <property type="entry name" value="AMP_BINDING"/>
    <property type="match status" value="1"/>
</dbReference>
<dbReference type="RefSeq" id="WP_407346906.1">
    <property type="nucleotide sequence ID" value="NZ_CP136864.1"/>
</dbReference>
<organism evidence="3 4">
    <name type="scientific">Congregibacter variabilis</name>
    <dbReference type="NCBI Taxonomy" id="3081200"/>
    <lineage>
        <taxon>Bacteria</taxon>
        <taxon>Pseudomonadati</taxon>
        <taxon>Pseudomonadota</taxon>
        <taxon>Gammaproteobacteria</taxon>
        <taxon>Cellvibrionales</taxon>
        <taxon>Halieaceae</taxon>
        <taxon>Congregibacter</taxon>
    </lineage>
</organism>
<dbReference type="Gene3D" id="3.30.300.30">
    <property type="match status" value="1"/>
</dbReference>
<dbReference type="InterPro" id="IPR025110">
    <property type="entry name" value="AMP-bd_C"/>
</dbReference>
<gene>
    <name evidence="3" type="ORF">R0135_11005</name>
</gene>
<evidence type="ECO:0000313" key="3">
    <source>
        <dbReference type="EMBL" id="WOJ92314.1"/>
    </source>
</evidence>
<dbReference type="EMBL" id="CP136864">
    <property type="protein sequence ID" value="WOJ92314.1"/>
    <property type="molecule type" value="Genomic_DNA"/>
</dbReference>